<dbReference type="EMBL" id="GBXM01089777">
    <property type="protein sequence ID" value="JAH18800.1"/>
    <property type="molecule type" value="Transcribed_RNA"/>
</dbReference>
<dbReference type="AlphaFoldDB" id="A0A0E9QRC9"/>
<proteinExistence type="predicted"/>
<reference evidence="1" key="1">
    <citation type="submission" date="2014-11" db="EMBL/GenBank/DDBJ databases">
        <authorList>
            <person name="Amaro Gonzalez C."/>
        </authorList>
    </citation>
    <scope>NUCLEOTIDE SEQUENCE</scope>
</reference>
<sequence>MDVNKRMVLYRLSTVNPDIKPWYVSRTLKIWGGGREIKEWRGMGTSCQALICGLICSLYPPTP</sequence>
<reference evidence="1" key="2">
    <citation type="journal article" date="2015" name="Fish Shellfish Immunol.">
        <title>Early steps in the European eel (Anguilla anguilla)-Vibrio vulnificus interaction in the gills: Role of the RtxA13 toxin.</title>
        <authorList>
            <person name="Callol A."/>
            <person name="Pajuelo D."/>
            <person name="Ebbesson L."/>
            <person name="Teles M."/>
            <person name="MacKenzie S."/>
            <person name="Amaro C."/>
        </authorList>
    </citation>
    <scope>NUCLEOTIDE SEQUENCE</scope>
</reference>
<accession>A0A0E9QRC9</accession>
<evidence type="ECO:0000313" key="1">
    <source>
        <dbReference type="EMBL" id="JAH18800.1"/>
    </source>
</evidence>
<name>A0A0E9QRC9_ANGAN</name>
<organism evidence="1">
    <name type="scientific">Anguilla anguilla</name>
    <name type="common">European freshwater eel</name>
    <name type="synonym">Muraena anguilla</name>
    <dbReference type="NCBI Taxonomy" id="7936"/>
    <lineage>
        <taxon>Eukaryota</taxon>
        <taxon>Metazoa</taxon>
        <taxon>Chordata</taxon>
        <taxon>Craniata</taxon>
        <taxon>Vertebrata</taxon>
        <taxon>Euteleostomi</taxon>
        <taxon>Actinopterygii</taxon>
        <taxon>Neopterygii</taxon>
        <taxon>Teleostei</taxon>
        <taxon>Anguilliformes</taxon>
        <taxon>Anguillidae</taxon>
        <taxon>Anguilla</taxon>
    </lineage>
</organism>
<protein>
    <submittedName>
        <fullName evidence="1">Uncharacterized protein</fullName>
    </submittedName>
</protein>